<evidence type="ECO:0000313" key="7">
    <source>
        <dbReference type="EMBL" id="GGJ97486.1"/>
    </source>
</evidence>
<evidence type="ECO:0000313" key="8">
    <source>
        <dbReference type="Proteomes" id="UP000637720"/>
    </source>
</evidence>
<keyword evidence="2 5" id="KW-0812">Transmembrane</keyword>
<feature type="transmembrane region" description="Helical" evidence="5">
    <location>
        <begin position="12"/>
        <end position="35"/>
    </location>
</feature>
<feature type="transmembrane region" description="Helical" evidence="5">
    <location>
        <begin position="148"/>
        <end position="175"/>
    </location>
</feature>
<evidence type="ECO:0000259" key="6">
    <source>
        <dbReference type="Pfam" id="PF12698"/>
    </source>
</evidence>
<dbReference type="AlphaFoldDB" id="A0A8J3B5R7"/>
<organism evidence="7 8">
    <name type="scientific">Calditerricola satsumensis</name>
    <dbReference type="NCBI Taxonomy" id="373054"/>
    <lineage>
        <taxon>Bacteria</taxon>
        <taxon>Bacillati</taxon>
        <taxon>Bacillota</taxon>
        <taxon>Bacilli</taxon>
        <taxon>Bacillales</taxon>
        <taxon>Bacillaceae</taxon>
        <taxon>Calditerricola</taxon>
    </lineage>
</organism>
<keyword evidence="3 5" id="KW-1133">Transmembrane helix</keyword>
<keyword evidence="8" id="KW-1185">Reference proteome</keyword>
<accession>A0A8J3B5R7</accession>
<reference evidence="7" key="1">
    <citation type="journal article" date="2014" name="Int. J. Syst. Evol. Microbiol.">
        <title>Complete genome sequence of Corynebacterium casei LMG S-19264T (=DSM 44701T), isolated from a smear-ripened cheese.</title>
        <authorList>
            <consortium name="US DOE Joint Genome Institute (JGI-PGF)"/>
            <person name="Walter F."/>
            <person name="Albersmeier A."/>
            <person name="Kalinowski J."/>
            <person name="Ruckert C."/>
        </authorList>
    </citation>
    <scope>NUCLEOTIDE SEQUENCE</scope>
    <source>
        <strain evidence="7">JCM 14719</strain>
    </source>
</reference>
<evidence type="ECO:0000256" key="1">
    <source>
        <dbReference type="ARBA" id="ARBA00004141"/>
    </source>
</evidence>
<dbReference type="InterPro" id="IPR013525">
    <property type="entry name" value="ABC2_TM"/>
</dbReference>
<dbReference type="Proteomes" id="UP000637720">
    <property type="component" value="Unassembled WGS sequence"/>
</dbReference>
<feature type="transmembrane region" description="Helical" evidence="5">
    <location>
        <begin position="55"/>
        <end position="75"/>
    </location>
</feature>
<evidence type="ECO:0000256" key="2">
    <source>
        <dbReference type="ARBA" id="ARBA00022692"/>
    </source>
</evidence>
<evidence type="ECO:0000256" key="5">
    <source>
        <dbReference type="SAM" id="Phobius"/>
    </source>
</evidence>
<dbReference type="Pfam" id="PF12698">
    <property type="entry name" value="ABC2_membrane_3"/>
    <property type="match status" value="1"/>
</dbReference>
<comment type="subcellular location">
    <subcellularLocation>
        <location evidence="1">Membrane</location>
        <topology evidence="1">Multi-pass membrane protein</topology>
    </subcellularLocation>
</comment>
<evidence type="ECO:0000256" key="4">
    <source>
        <dbReference type="ARBA" id="ARBA00023136"/>
    </source>
</evidence>
<reference evidence="7" key="2">
    <citation type="submission" date="2020-09" db="EMBL/GenBank/DDBJ databases">
        <authorList>
            <person name="Sun Q."/>
            <person name="Ohkuma M."/>
        </authorList>
    </citation>
    <scope>NUCLEOTIDE SEQUENCE</scope>
    <source>
        <strain evidence="7">JCM 14719</strain>
    </source>
</reference>
<feature type="transmembrane region" description="Helical" evidence="5">
    <location>
        <begin position="187"/>
        <end position="205"/>
    </location>
</feature>
<keyword evidence="4 5" id="KW-0472">Membrane</keyword>
<protein>
    <recommendedName>
        <fullName evidence="6">ABC-2 type transporter transmembrane domain-containing protein</fullName>
    </recommendedName>
</protein>
<sequence length="248" mass="27622">MRRYLVLEIKRSILSYPFLIGLLIAMAGIAAWTLPKLQFASEMGALRLFLWLHDGYISLLAPVIATIPFAQSYAIERNSGFSRFVMQRLSLARYQTAKLVSNALAGGLVLVIPLVGALIWVTAKYPMTVPDPNGNPPFFRNLDPPDPLVHMGLLIGLAFLFGATYATVGLAASVLFRNPYYANVIPFAIYIILGFLFGLFGLGYLEPSVMWRPSNNTFATPATVALQYLVVWSISLFVYIRFFRAKEE</sequence>
<feature type="transmembrane region" description="Helical" evidence="5">
    <location>
        <begin position="96"/>
        <end position="121"/>
    </location>
</feature>
<evidence type="ECO:0000256" key="3">
    <source>
        <dbReference type="ARBA" id="ARBA00022989"/>
    </source>
</evidence>
<proteinExistence type="predicted"/>
<feature type="transmembrane region" description="Helical" evidence="5">
    <location>
        <begin position="225"/>
        <end position="243"/>
    </location>
</feature>
<name>A0A8J3B5R7_9BACI</name>
<gene>
    <name evidence="7" type="ORF">GCM10007043_09130</name>
</gene>
<feature type="domain" description="ABC-2 type transporter transmembrane" evidence="6">
    <location>
        <begin position="56"/>
        <end position="230"/>
    </location>
</feature>
<comment type="caution">
    <text evidence="7">The sequence shown here is derived from an EMBL/GenBank/DDBJ whole genome shotgun (WGS) entry which is preliminary data.</text>
</comment>
<dbReference type="EMBL" id="BMOF01000013">
    <property type="protein sequence ID" value="GGJ97486.1"/>
    <property type="molecule type" value="Genomic_DNA"/>
</dbReference>